<dbReference type="GO" id="GO:0005886">
    <property type="term" value="C:plasma membrane"/>
    <property type="evidence" value="ECO:0007669"/>
    <property type="project" value="UniProtKB-SubCell"/>
</dbReference>
<proteinExistence type="inferred from homology"/>
<accession>A0A834HY90</accession>
<organism evidence="7 8">
    <name type="scientific">Rhynchophorus ferrugineus</name>
    <name type="common">Red palm weevil</name>
    <name type="synonym">Curculio ferrugineus</name>
    <dbReference type="NCBI Taxonomy" id="354439"/>
    <lineage>
        <taxon>Eukaryota</taxon>
        <taxon>Metazoa</taxon>
        <taxon>Ecdysozoa</taxon>
        <taxon>Arthropoda</taxon>
        <taxon>Hexapoda</taxon>
        <taxon>Insecta</taxon>
        <taxon>Pterygota</taxon>
        <taxon>Neoptera</taxon>
        <taxon>Endopterygota</taxon>
        <taxon>Coleoptera</taxon>
        <taxon>Polyphaga</taxon>
        <taxon>Cucujiformia</taxon>
        <taxon>Curculionidae</taxon>
        <taxon>Dryophthorinae</taxon>
        <taxon>Rhynchophorus</taxon>
    </lineage>
</organism>
<feature type="transmembrane region" description="Helical" evidence="6">
    <location>
        <begin position="262"/>
        <end position="282"/>
    </location>
</feature>
<keyword evidence="5 6" id="KW-0472">Membrane</keyword>
<sequence>MNTFYYYFRPLAIVGKIFGSFPIENAFSLNPEKLVYKRLSFSFIYSFSVQYALLVLIGFFSGFEFQDNTLTLKVLKYVVFFMIGRSLISFTYSLFMQAKRMPRLIQLLDSFDEKKQYQLVQGNAWGAWKKVSVTIVLPMLFFLHFSVLYAWASRDLIKEIFPPSHSTKGFLLTAADYFGILTCWHILPSLYYIIFSTTISRGYRQINKTLISSRCFGDYYNIGAQVKFDSCMDQVIVDLRILHNMLSEATVQLSKCYGSFLAIEKIFICVAVVVNISCYIFEAHHFTHLITLTSLNVIVAIITVRVSEQLKRRVSIFNGKLMVYIPIYFDSPNIQELDH</sequence>
<comment type="caution">
    <text evidence="7">The sequence shown here is derived from an EMBL/GenBank/DDBJ whole genome shotgun (WGS) entry which is preliminary data.</text>
</comment>
<keyword evidence="3 6" id="KW-0812">Transmembrane</keyword>
<keyword evidence="6" id="KW-0807">Transducer</keyword>
<name>A0A834HY90_RHYFE</name>
<comment type="similarity">
    <text evidence="6">Belongs to the insect chemoreceptor superfamily. Gustatory receptor (GR) family.</text>
</comment>
<dbReference type="GO" id="GO:0007165">
    <property type="term" value="P:signal transduction"/>
    <property type="evidence" value="ECO:0007669"/>
    <property type="project" value="UniProtKB-KW"/>
</dbReference>
<dbReference type="GO" id="GO:0050909">
    <property type="term" value="P:sensory perception of taste"/>
    <property type="evidence" value="ECO:0007669"/>
    <property type="project" value="InterPro"/>
</dbReference>
<dbReference type="EMBL" id="JAACXV010014065">
    <property type="protein sequence ID" value="KAF7270740.1"/>
    <property type="molecule type" value="Genomic_DNA"/>
</dbReference>
<evidence type="ECO:0000256" key="4">
    <source>
        <dbReference type="ARBA" id="ARBA00022989"/>
    </source>
</evidence>
<protein>
    <recommendedName>
        <fullName evidence="6">Gustatory receptor</fullName>
    </recommendedName>
</protein>
<keyword evidence="2 6" id="KW-1003">Cell membrane</keyword>
<dbReference type="InterPro" id="IPR013604">
    <property type="entry name" value="7TM_chemorcpt"/>
</dbReference>
<gene>
    <name evidence="7" type="ORF">GWI33_016322</name>
</gene>
<dbReference type="Proteomes" id="UP000625711">
    <property type="component" value="Unassembled WGS sequence"/>
</dbReference>
<evidence type="ECO:0000313" key="7">
    <source>
        <dbReference type="EMBL" id="KAF7270740.1"/>
    </source>
</evidence>
<evidence type="ECO:0000256" key="2">
    <source>
        <dbReference type="ARBA" id="ARBA00022475"/>
    </source>
</evidence>
<evidence type="ECO:0000256" key="5">
    <source>
        <dbReference type="ARBA" id="ARBA00023136"/>
    </source>
</evidence>
<reference evidence="7" key="1">
    <citation type="submission" date="2020-08" db="EMBL/GenBank/DDBJ databases">
        <title>Genome sequencing and assembly of the red palm weevil Rhynchophorus ferrugineus.</title>
        <authorList>
            <person name="Dias G.B."/>
            <person name="Bergman C.M."/>
            <person name="Manee M."/>
        </authorList>
    </citation>
    <scope>NUCLEOTIDE SEQUENCE</scope>
    <source>
        <strain evidence="7">AA-2017</strain>
        <tissue evidence="7">Whole larva</tissue>
    </source>
</reference>
<keyword evidence="4 6" id="KW-1133">Transmembrane helix</keyword>
<feature type="transmembrane region" description="Helical" evidence="6">
    <location>
        <begin position="39"/>
        <end position="62"/>
    </location>
</feature>
<feature type="transmembrane region" description="Helical" evidence="6">
    <location>
        <begin position="171"/>
        <end position="194"/>
    </location>
</feature>
<feature type="transmembrane region" description="Helical" evidence="6">
    <location>
        <begin position="131"/>
        <end position="151"/>
    </location>
</feature>
<evidence type="ECO:0000256" key="1">
    <source>
        <dbReference type="ARBA" id="ARBA00004651"/>
    </source>
</evidence>
<comment type="subcellular location">
    <subcellularLocation>
        <location evidence="1 6">Cell membrane</location>
        <topology evidence="1 6">Multi-pass membrane protein</topology>
    </subcellularLocation>
</comment>
<dbReference type="AlphaFoldDB" id="A0A834HY90"/>
<evidence type="ECO:0000313" key="8">
    <source>
        <dbReference type="Proteomes" id="UP000625711"/>
    </source>
</evidence>
<evidence type="ECO:0000256" key="6">
    <source>
        <dbReference type="RuleBase" id="RU363108"/>
    </source>
</evidence>
<feature type="transmembrane region" description="Helical" evidence="6">
    <location>
        <begin position="288"/>
        <end position="306"/>
    </location>
</feature>
<keyword evidence="6" id="KW-0675">Receptor</keyword>
<dbReference type="OrthoDB" id="6715617at2759"/>
<evidence type="ECO:0000256" key="3">
    <source>
        <dbReference type="ARBA" id="ARBA00022692"/>
    </source>
</evidence>
<comment type="caution">
    <text evidence="6">Lacks conserved residue(s) required for the propagation of feature annotation.</text>
</comment>
<feature type="transmembrane region" description="Helical" evidence="6">
    <location>
        <begin position="74"/>
        <end position="95"/>
    </location>
</feature>
<keyword evidence="8" id="KW-1185">Reference proteome</keyword>
<dbReference type="Pfam" id="PF08395">
    <property type="entry name" value="7tm_7"/>
    <property type="match status" value="1"/>
</dbReference>
<comment type="function">
    <text evidence="6">Gustatory receptor which mediates acceptance or avoidance behavior, depending on its substrates.</text>
</comment>